<reference evidence="4 5" key="1">
    <citation type="journal article" date="2013" name="Curr. Biol.">
        <title>The Genome of the Foraminiferan Reticulomyxa filosa.</title>
        <authorList>
            <person name="Glockner G."/>
            <person name="Hulsmann N."/>
            <person name="Schleicher M."/>
            <person name="Noegel A.A."/>
            <person name="Eichinger L."/>
            <person name="Gallinger C."/>
            <person name="Pawlowski J."/>
            <person name="Sierra R."/>
            <person name="Euteneuer U."/>
            <person name="Pillet L."/>
            <person name="Moustafa A."/>
            <person name="Platzer M."/>
            <person name="Groth M."/>
            <person name="Szafranski K."/>
            <person name="Schliwa M."/>
        </authorList>
    </citation>
    <scope>NUCLEOTIDE SEQUENCE [LARGE SCALE GENOMIC DNA]</scope>
</reference>
<dbReference type="PROSITE" id="PS00678">
    <property type="entry name" value="WD_REPEATS_1"/>
    <property type="match status" value="1"/>
</dbReference>
<proteinExistence type="predicted"/>
<evidence type="ECO:0000313" key="5">
    <source>
        <dbReference type="Proteomes" id="UP000023152"/>
    </source>
</evidence>
<dbReference type="InterPro" id="IPR050844">
    <property type="entry name" value="Coatomer_complex_subunit"/>
</dbReference>
<comment type="caution">
    <text evidence="4">The sequence shown here is derived from an EMBL/GenBank/DDBJ whole genome shotgun (WGS) entry which is preliminary data.</text>
</comment>
<dbReference type="PANTHER" id="PTHR19876">
    <property type="entry name" value="COATOMER"/>
    <property type="match status" value="1"/>
</dbReference>
<protein>
    <submittedName>
        <fullName evidence="4">Uncharacterized protein</fullName>
    </submittedName>
</protein>
<keyword evidence="2" id="KW-0677">Repeat</keyword>
<dbReference type="EMBL" id="ASPP01017911">
    <property type="protein sequence ID" value="ETO16723.1"/>
    <property type="molecule type" value="Genomic_DNA"/>
</dbReference>
<dbReference type="PRINTS" id="PR00320">
    <property type="entry name" value="GPROTEINBRPT"/>
</dbReference>
<dbReference type="AlphaFoldDB" id="X6MRT7"/>
<feature type="repeat" description="WD" evidence="3">
    <location>
        <begin position="1"/>
        <end position="32"/>
    </location>
</feature>
<dbReference type="Proteomes" id="UP000023152">
    <property type="component" value="Unassembled WGS sequence"/>
</dbReference>
<dbReference type="InterPro" id="IPR015943">
    <property type="entry name" value="WD40/YVTN_repeat-like_dom_sf"/>
</dbReference>
<dbReference type="PROSITE" id="PS50082">
    <property type="entry name" value="WD_REPEATS_2"/>
    <property type="match status" value="4"/>
</dbReference>
<dbReference type="PANTHER" id="PTHR19876:SF1">
    <property type="entry name" value="COATOMER SUBUNIT ALPHA"/>
    <property type="match status" value="1"/>
</dbReference>
<accession>X6MRT7</accession>
<organism evidence="4 5">
    <name type="scientific">Reticulomyxa filosa</name>
    <dbReference type="NCBI Taxonomy" id="46433"/>
    <lineage>
        <taxon>Eukaryota</taxon>
        <taxon>Sar</taxon>
        <taxon>Rhizaria</taxon>
        <taxon>Retaria</taxon>
        <taxon>Foraminifera</taxon>
        <taxon>Monothalamids</taxon>
        <taxon>Reticulomyxidae</taxon>
        <taxon>Reticulomyxa</taxon>
    </lineage>
</organism>
<dbReference type="SUPFAM" id="SSF50978">
    <property type="entry name" value="WD40 repeat-like"/>
    <property type="match status" value="1"/>
</dbReference>
<evidence type="ECO:0000256" key="3">
    <source>
        <dbReference type="PROSITE-ProRule" id="PRU00221"/>
    </source>
</evidence>
<dbReference type="GO" id="GO:0006888">
    <property type="term" value="P:endoplasmic reticulum to Golgi vesicle-mediated transport"/>
    <property type="evidence" value="ECO:0007669"/>
    <property type="project" value="TreeGrafter"/>
</dbReference>
<dbReference type="CDD" id="cd00200">
    <property type="entry name" value="WD40"/>
    <property type="match status" value="1"/>
</dbReference>
<feature type="repeat" description="WD" evidence="3">
    <location>
        <begin position="101"/>
        <end position="142"/>
    </location>
</feature>
<dbReference type="Gene3D" id="2.130.10.10">
    <property type="entry name" value="YVTN repeat-like/Quinoprotein amine dehydrogenase"/>
    <property type="match status" value="1"/>
</dbReference>
<dbReference type="GO" id="GO:0006891">
    <property type="term" value="P:intra-Golgi vesicle-mediated transport"/>
    <property type="evidence" value="ECO:0007669"/>
    <property type="project" value="TreeGrafter"/>
</dbReference>
<dbReference type="GO" id="GO:0006886">
    <property type="term" value="P:intracellular protein transport"/>
    <property type="evidence" value="ECO:0007669"/>
    <property type="project" value="TreeGrafter"/>
</dbReference>
<gene>
    <name evidence="4" type="ORF">RFI_20613</name>
</gene>
<feature type="repeat" description="WD" evidence="3">
    <location>
        <begin position="33"/>
        <end position="74"/>
    </location>
</feature>
<feature type="repeat" description="WD" evidence="3">
    <location>
        <begin position="145"/>
        <end position="186"/>
    </location>
</feature>
<name>X6MRT7_RETFI</name>
<dbReference type="Pfam" id="PF00400">
    <property type="entry name" value="WD40"/>
    <property type="match status" value="4"/>
</dbReference>
<sequence>MVLNSEHPWILSASDDQTVRIWNWQSRNSLVVLTGHNHYVMCAQWHPTEDLILSASLDQTIRIWDISGLKKRSTSVLEESNTNKASQDVFGNVDAVVKFVLEGHSRGVNWASFHPTMNLVVSGADDREIKVWRMSGSRAWETTTYRGHLNNVSCVLFHPKENVIVSNSEDKTLRVWDISRNYAPLSFRRDSDRYWVLASHPRLNLLAAGHDSGMLIFKLSHERPAFDAAMANDVMLFYYDGYVRIYQQHKDQTSSLFQVKALTTSSVSNKRPKKPRKLWNNPYASATNYNILLWFDGEESEYELYCVDKKGTVDICGNRTSGNSVTFVTRNRFAVLTQTGEILLKNMENQVKKK</sequence>
<evidence type="ECO:0000313" key="4">
    <source>
        <dbReference type="EMBL" id="ETO16723.1"/>
    </source>
</evidence>
<dbReference type="OrthoDB" id="10261470at2759"/>
<dbReference type="InterPro" id="IPR001680">
    <property type="entry name" value="WD40_rpt"/>
</dbReference>
<keyword evidence="1 3" id="KW-0853">WD repeat</keyword>
<evidence type="ECO:0000256" key="1">
    <source>
        <dbReference type="ARBA" id="ARBA00022574"/>
    </source>
</evidence>
<dbReference type="GO" id="GO:0030126">
    <property type="term" value="C:COPI vesicle coat"/>
    <property type="evidence" value="ECO:0007669"/>
    <property type="project" value="TreeGrafter"/>
</dbReference>
<keyword evidence="5" id="KW-1185">Reference proteome</keyword>
<dbReference type="SMART" id="SM00320">
    <property type="entry name" value="WD40"/>
    <property type="match status" value="3"/>
</dbReference>
<dbReference type="InterPro" id="IPR020472">
    <property type="entry name" value="WD40_PAC1"/>
</dbReference>
<dbReference type="InterPro" id="IPR019775">
    <property type="entry name" value="WD40_repeat_CS"/>
</dbReference>
<dbReference type="InterPro" id="IPR036322">
    <property type="entry name" value="WD40_repeat_dom_sf"/>
</dbReference>
<evidence type="ECO:0000256" key="2">
    <source>
        <dbReference type="ARBA" id="ARBA00022737"/>
    </source>
</evidence>
<dbReference type="PROSITE" id="PS50294">
    <property type="entry name" value="WD_REPEATS_REGION"/>
    <property type="match status" value="3"/>
</dbReference>
<dbReference type="GO" id="GO:0006890">
    <property type="term" value="P:retrograde vesicle-mediated transport, Golgi to endoplasmic reticulum"/>
    <property type="evidence" value="ECO:0007669"/>
    <property type="project" value="TreeGrafter"/>
</dbReference>